<protein>
    <recommendedName>
        <fullName evidence="1">Metallo-beta-lactamase domain-containing protein</fullName>
    </recommendedName>
</protein>
<reference evidence="2 4" key="1">
    <citation type="journal article" date="2014" name="Genome Announc.">
        <title>Draft Genome Sequence of Bacillus alcalophilus AV1934, a Classic Alkaliphile Isolated from Human Feces in 1934.</title>
        <authorList>
            <person name="Attie O."/>
            <person name="Jayaprakash A."/>
            <person name="Shah H."/>
            <person name="Paulsen I.T."/>
            <person name="Morino M."/>
            <person name="Takahashi Y."/>
            <person name="Narumi I."/>
            <person name="Sachidanandam R."/>
            <person name="Satoh K."/>
            <person name="Ito M."/>
            <person name="Krulwich T.A."/>
        </authorList>
    </citation>
    <scope>NUCLEOTIDE SEQUENCE [LARGE SCALE GENOMIC DNA]</scope>
    <source>
        <strain evidence="2 4">AV1934</strain>
    </source>
</reference>
<dbReference type="Proteomes" id="UP000297014">
    <property type="component" value="Unassembled WGS sequence"/>
</dbReference>
<dbReference type="EMBL" id="ALPT02000035">
    <property type="protein sequence ID" value="KGA97178.1"/>
    <property type="molecule type" value="Genomic_DNA"/>
</dbReference>
<name>A0A094WMK1_ALKAL</name>
<reference evidence="3 5" key="2">
    <citation type="submission" date="2014-01" db="EMBL/GenBank/DDBJ databases">
        <title>Draft genome sequencing of Bacillus alcalophilus CGMCC 1.3604.</title>
        <authorList>
            <person name="Yang J."/>
            <person name="Diao L."/>
            <person name="Yang S."/>
        </authorList>
    </citation>
    <scope>NUCLEOTIDE SEQUENCE [LARGE SCALE GENOMIC DNA]</scope>
    <source>
        <strain evidence="3 5">CGMCC 1.3604</strain>
    </source>
</reference>
<evidence type="ECO:0000313" key="5">
    <source>
        <dbReference type="Proteomes" id="UP000297014"/>
    </source>
</evidence>
<dbReference type="AlphaFoldDB" id="A0A094WMK1"/>
<keyword evidence="4" id="KW-1185">Reference proteome</keyword>
<dbReference type="Pfam" id="PF00753">
    <property type="entry name" value="Lactamase_B"/>
    <property type="match status" value="1"/>
</dbReference>
<organism evidence="2 4">
    <name type="scientific">Alkalihalobacillus alcalophilus ATCC 27647 = CGMCC 1.3604</name>
    <dbReference type="NCBI Taxonomy" id="1218173"/>
    <lineage>
        <taxon>Bacteria</taxon>
        <taxon>Bacillati</taxon>
        <taxon>Bacillota</taxon>
        <taxon>Bacilli</taxon>
        <taxon>Bacillales</taxon>
        <taxon>Bacillaceae</taxon>
        <taxon>Alkalihalobacillus</taxon>
    </lineage>
</organism>
<dbReference type="EMBL" id="JALP01000264">
    <property type="protein sequence ID" value="THG89107.1"/>
    <property type="molecule type" value="Genomic_DNA"/>
</dbReference>
<dbReference type="STRING" id="1218173.BALCAV_0211720"/>
<sequence length="314" mass="35101">MESITRTHLLKLCVFASILLVGFIVLTQGDEGTIVPEASAEDDVGAFFQVDADHELLTVRYFNLKDKEKSGDSILIKSPEGKTLLIDSGNVNMGDQLNELLDRLGVESLDYAVATHPHHDHIGGFFSLISSRGIDHFYMPEIPVVSKVNQAFHQLLAKRQIHVDYLKKGDTFKLGSQVEIEVLNPGEILNKKKWSTKQINQLALVLKVTYQNNTFLLASDIYKPTEAKLIEEYGIKLQADVLHIPHHGHRTSSSKDFIEMANPKYAIISSNTSNWKKVYKRLVGQGIDVYVTEKDGHIYIRSDGSSVEVSPDGN</sequence>
<evidence type="ECO:0000313" key="4">
    <source>
        <dbReference type="Proteomes" id="UP000002754"/>
    </source>
</evidence>
<dbReference type="Gene3D" id="3.60.15.10">
    <property type="entry name" value="Ribonuclease Z/Hydroxyacylglutathione hydrolase-like"/>
    <property type="match status" value="1"/>
</dbReference>
<dbReference type="eggNOG" id="COG2333">
    <property type="taxonomic scope" value="Bacteria"/>
</dbReference>
<proteinExistence type="predicted"/>
<dbReference type="RefSeq" id="WP_003323622.1">
    <property type="nucleotide sequence ID" value="NZ_ALPT02000035.1"/>
</dbReference>
<evidence type="ECO:0000313" key="3">
    <source>
        <dbReference type="EMBL" id="THG89107.1"/>
    </source>
</evidence>
<dbReference type="SUPFAM" id="SSF56281">
    <property type="entry name" value="Metallo-hydrolase/oxidoreductase"/>
    <property type="match status" value="1"/>
</dbReference>
<feature type="domain" description="Metallo-beta-lactamase" evidence="1">
    <location>
        <begin position="70"/>
        <end position="272"/>
    </location>
</feature>
<dbReference type="SMART" id="SM00849">
    <property type="entry name" value="Lactamase_B"/>
    <property type="match status" value="1"/>
</dbReference>
<dbReference type="InterPro" id="IPR001279">
    <property type="entry name" value="Metallo-B-lactamas"/>
</dbReference>
<dbReference type="Proteomes" id="UP000002754">
    <property type="component" value="Unassembled WGS sequence"/>
</dbReference>
<evidence type="ECO:0000313" key="2">
    <source>
        <dbReference type="EMBL" id="KGA97178.1"/>
    </source>
</evidence>
<accession>A0A094WMK1</accession>
<dbReference type="PANTHER" id="PTHR30619:SF1">
    <property type="entry name" value="RECOMBINATION PROTEIN 2"/>
    <property type="match status" value="1"/>
</dbReference>
<dbReference type="InterPro" id="IPR036866">
    <property type="entry name" value="RibonucZ/Hydroxyglut_hydro"/>
</dbReference>
<dbReference type="InterPro" id="IPR035681">
    <property type="entry name" value="ComA-like_MBL"/>
</dbReference>
<dbReference type="InterPro" id="IPR052159">
    <property type="entry name" value="Competence_DNA_uptake"/>
</dbReference>
<comment type="caution">
    <text evidence="2">The sequence shown here is derived from an EMBL/GenBank/DDBJ whole genome shotgun (WGS) entry which is preliminary data.</text>
</comment>
<dbReference type="PANTHER" id="PTHR30619">
    <property type="entry name" value="DNA INTERNALIZATION/COMPETENCE PROTEIN COMEC/REC2"/>
    <property type="match status" value="1"/>
</dbReference>
<evidence type="ECO:0000259" key="1">
    <source>
        <dbReference type="SMART" id="SM00849"/>
    </source>
</evidence>
<dbReference type="CDD" id="cd07731">
    <property type="entry name" value="ComA-like_MBL-fold"/>
    <property type="match status" value="1"/>
</dbReference>
<gene>
    <name evidence="3" type="ORF">AJ85_19570</name>
    <name evidence="2" type="ORF">BALCAV_0211720</name>
</gene>